<feature type="transmembrane region" description="Helical" evidence="1">
    <location>
        <begin position="49"/>
        <end position="70"/>
    </location>
</feature>
<dbReference type="EMBL" id="UGQU01000001">
    <property type="protein sequence ID" value="STZ56370.1"/>
    <property type="molecule type" value="Genomic_DNA"/>
</dbReference>
<name>A0A378T6X2_MORLA</name>
<feature type="transmembrane region" description="Helical" evidence="1">
    <location>
        <begin position="20"/>
        <end position="42"/>
    </location>
</feature>
<proteinExistence type="predicted"/>
<keyword evidence="1" id="KW-0812">Transmembrane</keyword>
<dbReference type="RefSeq" id="WP_115006022.1">
    <property type="nucleotide sequence ID" value="NZ_UGQU01000001.1"/>
</dbReference>
<keyword evidence="1" id="KW-1133">Transmembrane helix</keyword>
<dbReference type="AlphaFoldDB" id="A0A378T6X2"/>
<evidence type="ECO:0000313" key="3">
    <source>
        <dbReference type="Proteomes" id="UP000254437"/>
    </source>
</evidence>
<keyword evidence="1" id="KW-0472">Membrane</keyword>
<sequence length="166" mass="19400">MNTFTFDGKTFEFPIGVYVYFGRIGLIFTVFFPLISLQFFAITGLIGKNMFGTIFGIVMFILFAVMAFLYQKPKLILYPDKIAFVEHGLIKPRYLSYEACKLHFHEVKHHGSGKLIYTLAFIYQDETGDWQQFAKVNATYIRLDEHYFDTETTVAFFEHLLKEKNP</sequence>
<evidence type="ECO:0000256" key="1">
    <source>
        <dbReference type="SAM" id="Phobius"/>
    </source>
</evidence>
<protein>
    <submittedName>
        <fullName evidence="2">Uncharacterized protein</fullName>
    </submittedName>
</protein>
<gene>
    <name evidence="2" type="ORF">NCTC10359_00984</name>
</gene>
<evidence type="ECO:0000313" key="2">
    <source>
        <dbReference type="EMBL" id="STZ56370.1"/>
    </source>
</evidence>
<dbReference type="Proteomes" id="UP000254437">
    <property type="component" value="Unassembled WGS sequence"/>
</dbReference>
<reference evidence="2 3" key="1">
    <citation type="submission" date="2018-06" db="EMBL/GenBank/DDBJ databases">
        <authorList>
            <consortium name="Pathogen Informatics"/>
            <person name="Doyle S."/>
        </authorList>
    </citation>
    <scope>NUCLEOTIDE SEQUENCE [LARGE SCALE GENOMIC DNA]</scope>
    <source>
        <strain evidence="2 3">NCTC10359</strain>
    </source>
</reference>
<accession>A0A378T6X2</accession>
<organism evidence="2 3">
    <name type="scientific">Moraxella lacunata</name>
    <dbReference type="NCBI Taxonomy" id="477"/>
    <lineage>
        <taxon>Bacteria</taxon>
        <taxon>Pseudomonadati</taxon>
        <taxon>Pseudomonadota</taxon>
        <taxon>Gammaproteobacteria</taxon>
        <taxon>Moraxellales</taxon>
        <taxon>Moraxellaceae</taxon>
        <taxon>Moraxella</taxon>
    </lineage>
</organism>